<dbReference type="SUPFAM" id="SSF52833">
    <property type="entry name" value="Thioredoxin-like"/>
    <property type="match status" value="1"/>
</dbReference>
<dbReference type="AlphaFoldDB" id="A0A401QD35"/>
<feature type="non-terminal residue" evidence="2">
    <location>
        <position position="1"/>
    </location>
</feature>
<dbReference type="Proteomes" id="UP000288216">
    <property type="component" value="Unassembled WGS sequence"/>
</dbReference>
<reference evidence="2 3" key="1">
    <citation type="journal article" date="2018" name="Nat. Ecol. Evol.">
        <title>Shark genomes provide insights into elasmobranch evolution and the origin of vertebrates.</title>
        <authorList>
            <person name="Hara Y"/>
            <person name="Yamaguchi K"/>
            <person name="Onimaru K"/>
            <person name="Kadota M"/>
            <person name="Koyanagi M"/>
            <person name="Keeley SD"/>
            <person name="Tatsumi K"/>
            <person name="Tanaka K"/>
            <person name="Motone F"/>
            <person name="Kageyama Y"/>
            <person name="Nozu R"/>
            <person name="Adachi N"/>
            <person name="Nishimura O"/>
            <person name="Nakagawa R"/>
            <person name="Tanegashima C"/>
            <person name="Kiyatake I"/>
            <person name="Matsumoto R"/>
            <person name="Murakumo K"/>
            <person name="Nishida K"/>
            <person name="Terakita A"/>
            <person name="Kuratani S"/>
            <person name="Sato K"/>
            <person name="Hyodo S Kuraku.S."/>
        </authorList>
    </citation>
    <scope>NUCLEOTIDE SEQUENCE [LARGE SCALE GENOMIC DNA]</scope>
</reference>
<gene>
    <name evidence="2" type="ORF">scyTo_0023560</name>
</gene>
<keyword evidence="3" id="KW-1185">Reference proteome</keyword>
<evidence type="ECO:0000313" key="2">
    <source>
        <dbReference type="EMBL" id="GCB83299.1"/>
    </source>
</evidence>
<dbReference type="Gene3D" id="3.40.30.10">
    <property type="entry name" value="Glutaredoxin"/>
    <property type="match status" value="1"/>
</dbReference>
<feature type="domain" description="Thioredoxin" evidence="1">
    <location>
        <begin position="1"/>
        <end position="44"/>
    </location>
</feature>
<dbReference type="Pfam" id="PF00085">
    <property type="entry name" value="Thioredoxin"/>
    <property type="match status" value="1"/>
</dbReference>
<dbReference type="OrthoDB" id="74910at2759"/>
<comment type="caution">
    <text evidence="2">The sequence shown here is derived from an EMBL/GenBank/DDBJ whole genome shotgun (WGS) entry which is preliminary data.</text>
</comment>
<accession>A0A401QD35</accession>
<protein>
    <recommendedName>
        <fullName evidence="1">Thioredoxin domain-containing protein</fullName>
    </recommendedName>
</protein>
<dbReference type="InterPro" id="IPR036249">
    <property type="entry name" value="Thioredoxin-like_sf"/>
</dbReference>
<dbReference type="InterPro" id="IPR013766">
    <property type="entry name" value="Thioredoxin_domain"/>
</dbReference>
<dbReference type="EMBL" id="BFAA01030761">
    <property type="protein sequence ID" value="GCB83299.1"/>
    <property type="molecule type" value="Genomic_DNA"/>
</dbReference>
<dbReference type="STRING" id="75743.A0A401QD35"/>
<evidence type="ECO:0000259" key="1">
    <source>
        <dbReference type="Pfam" id="PF00085"/>
    </source>
</evidence>
<sequence length="48" mass="5550">EFRKLIKKEERPVLMIFYAPWCGVCKRMMPAFQQAATELKGAYVSIAV</sequence>
<name>A0A401QD35_SCYTO</name>
<organism evidence="2 3">
    <name type="scientific">Scyliorhinus torazame</name>
    <name type="common">Cloudy catshark</name>
    <name type="synonym">Catulus torazame</name>
    <dbReference type="NCBI Taxonomy" id="75743"/>
    <lineage>
        <taxon>Eukaryota</taxon>
        <taxon>Metazoa</taxon>
        <taxon>Chordata</taxon>
        <taxon>Craniata</taxon>
        <taxon>Vertebrata</taxon>
        <taxon>Chondrichthyes</taxon>
        <taxon>Elasmobranchii</taxon>
        <taxon>Galeomorphii</taxon>
        <taxon>Galeoidea</taxon>
        <taxon>Carcharhiniformes</taxon>
        <taxon>Scyliorhinidae</taxon>
        <taxon>Scyliorhinus</taxon>
    </lineage>
</organism>
<evidence type="ECO:0000313" key="3">
    <source>
        <dbReference type="Proteomes" id="UP000288216"/>
    </source>
</evidence>
<proteinExistence type="predicted"/>